<dbReference type="Proteomes" id="UP000447434">
    <property type="component" value="Chromosome 16"/>
</dbReference>
<accession>A0A6A4PAL8</accession>
<keyword evidence="1" id="KW-0472">Membrane</keyword>
<dbReference type="EMBL" id="WOCE01000016">
    <property type="protein sequence ID" value="KAE9596979.1"/>
    <property type="molecule type" value="Genomic_DNA"/>
</dbReference>
<comment type="caution">
    <text evidence="2">The sequence shown here is derived from an EMBL/GenBank/DDBJ whole genome shotgun (WGS) entry which is preliminary data.</text>
</comment>
<evidence type="ECO:0000313" key="3">
    <source>
        <dbReference type="Proteomes" id="UP000447434"/>
    </source>
</evidence>
<name>A0A6A4PAL8_LUPAL</name>
<proteinExistence type="predicted"/>
<keyword evidence="1" id="KW-0812">Transmembrane</keyword>
<dbReference type="AlphaFoldDB" id="A0A6A4PAL8"/>
<evidence type="ECO:0000256" key="1">
    <source>
        <dbReference type="SAM" id="Phobius"/>
    </source>
</evidence>
<keyword evidence="1" id="KW-1133">Transmembrane helix</keyword>
<organism evidence="2 3">
    <name type="scientific">Lupinus albus</name>
    <name type="common">White lupine</name>
    <name type="synonym">Lupinus termis</name>
    <dbReference type="NCBI Taxonomy" id="3870"/>
    <lineage>
        <taxon>Eukaryota</taxon>
        <taxon>Viridiplantae</taxon>
        <taxon>Streptophyta</taxon>
        <taxon>Embryophyta</taxon>
        <taxon>Tracheophyta</taxon>
        <taxon>Spermatophyta</taxon>
        <taxon>Magnoliopsida</taxon>
        <taxon>eudicotyledons</taxon>
        <taxon>Gunneridae</taxon>
        <taxon>Pentapetalae</taxon>
        <taxon>rosids</taxon>
        <taxon>fabids</taxon>
        <taxon>Fabales</taxon>
        <taxon>Fabaceae</taxon>
        <taxon>Papilionoideae</taxon>
        <taxon>50 kb inversion clade</taxon>
        <taxon>genistoids sensu lato</taxon>
        <taxon>core genistoids</taxon>
        <taxon>Genisteae</taxon>
        <taxon>Lupinus</taxon>
    </lineage>
</organism>
<protein>
    <submittedName>
        <fullName evidence="2">Uncharacterized protein</fullName>
    </submittedName>
</protein>
<keyword evidence="3" id="KW-1185">Reference proteome</keyword>
<sequence>MQLYLNHETLLCSCTHRGTACWSLTFSEGVAKREQGHVQLSQRINPAINVAGNGIMHFLVSVTFSGLVLLVTAISTVDK</sequence>
<gene>
    <name evidence="2" type="ORF">Lalb_Chr16g0381751</name>
</gene>
<feature type="transmembrane region" description="Helical" evidence="1">
    <location>
        <begin position="55"/>
        <end position="77"/>
    </location>
</feature>
<evidence type="ECO:0000313" key="2">
    <source>
        <dbReference type="EMBL" id="KAE9596979.1"/>
    </source>
</evidence>
<reference evidence="3" key="1">
    <citation type="journal article" date="2020" name="Nat. Commun.">
        <title>Genome sequence of the cluster root forming white lupin.</title>
        <authorList>
            <person name="Hufnagel B."/>
            <person name="Marques A."/>
            <person name="Soriano A."/>
            <person name="Marques L."/>
            <person name="Divol F."/>
            <person name="Doumas P."/>
            <person name="Sallet E."/>
            <person name="Mancinotti D."/>
            <person name="Carrere S."/>
            <person name="Marande W."/>
            <person name="Arribat S."/>
            <person name="Keller J."/>
            <person name="Huneau C."/>
            <person name="Blein T."/>
            <person name="Aime D."/>
            <person name="Laguerre M."/>
            <person name="Taylor J."/>
            <person name="Schubert V."/>
            <person name="Nelson M."/>
            <person name="Geu-Flores F."/>
            <person name="Crespi M."/>
            <person name="Gallardo-Guerrero K."/>
            <person name="Delaux P.-M."/>
            <person name="Salse J."/>
            <person name="Berges H."/>
            <person name="Guyot R."/>
            <person name="Gouzy J."/>
            <person name="Peret B."/>
        </authorList>
    </citation>
    <scope>NUCLEOTIDE SEQUENCE [LARGE SCALE GENOMIC DNA]</scope>
    <source>
        <strain evidence="3">cv. Amiga</strain>
    </source>
</reference>